<comment type="caution">
    <text evidence="2">The sequence shown here is derived from an EMBL/GenBank/DDBJ whole genome shotgun (WGS) entry which is preliminary data.</text>
</comment>
<evidence type="ECO:0000256" key="1">
    <source>
        <dbReference type="SAM" id="MobiDB-lite"/>
    </source>
</evidence>
<sequence length="200" mass="21453">MPLLDIPDVFIGSTDDGHSFVVINRRIPAADRLLTDAGFFAREHLGRTLYLLPPGTAQDAHERAGDAMYGLLAHTHDFVDLSWTTRWRPGTPEADPDLRFQFTNATVTATAQTSAARSLLEQHGFARAADGSSYQPLPGLEQRSLLGAVTAAETHAYTLGLTVRVGLGIPTPMDIPAAPGRASAVAPRPPSAPAARRRPR</sequence>
<organism evidence="2 3">
    <name type="scientific">Streptomyces lydicamycinicus</name>
    <dbReference type="NCBI Taxonomy" id="1546107"/>
    <lineage>
        <taxon>Bacteria</taxon>
        <taxon>Bacillati</taxon>
        <taxon>Actinomycetota</taxon>
        <taxon>Actinomycetes</taxon>
        <taxon>Kitasatosporales</taxon>
        <taxon>Streptomycetaceae</taxon>
        <taxon>Streptomyces</taxon>
    </lineage>
</organism>
<accession>A0A0P4RFB0</accession>
<reference evidence="3" key="1">
    <citation type="submission" date="2014-09" db="EMBL/GenBank/DDBJ databases">
        <title>Whole genome shotgun sequence of Streptomyces sp. NBRC 110027.</title>
        <authorList>
            <person name="Komaki H."/>
            <person name="Ichikawa N."/>
            <person name="Katano-Makiyama Y."/>
            <person name="Hosoyama A."/>
            <person name="Hashimoto M."/>
            <person name="Uohara A."/>
            <person name="Kitahashi Y."/>
            <person name="Ohji S."/>
            <person name="Kimura A."/>
            <person name="Yamazoe A."/>
            <person name="Igarashi Y."/>
            <person name="Fujita N."/>
        </authorList>
    </citation>
    <scope>NUCLEOTIDE SEQUENCE [LARGE SCALE GENOMIC DNA]</scope>
    <source>
        <strain evidence="3">NBRC 110027</strain>
    </source>
</reference>
<dbReference type="Proteomes" id="UP000048965">
    <property type="component" value="Unassembled WGS sequence"/>
</dbReference>
<dbReference type="OrthoDB" id="4129703at2"/>
<dbReference type="AlphaFoldDB" id="A0A0P4RFB0"/>
<evidence type="ECO:0000313" key="2">
    <source>
        <dbReference type="EMBL" id="GAO12407.1"/>
    </source>
</evidence>
<dbReference type="EMBL" id="BBNO01000010">
    <property type="protein sequence ID" value="GAO12407.1"/>
    <property type="molecule type" value="Genomic_DNA"/>
</dbReference>
<evidence type="ECO:0000313" key="3">
    <source>
        <dbReference type="Proteomes" id="UP000048965"/>
    </source>
</evidence>
<protein>
    <submittedName>
        <fullName evidence="2">Uncharacterized protein</fullName>
    </submittedName>
</protein>
<proteinExistence type="predicted"/>
<gene>
    <name evidence="2" type="ORF">TPA0598_10_03770</name>
</gene>
<feature type="region of interest" description="Disordered" evidence="1">
    <location>
        <begin position="177"/>
        <end position="200"/>
    </location>
</feature>
<feature type="compositionally biased region" description="Low complexity" evidence="1">
    <location>
        <begin position="177"/>
        <end position="186"/>
    </location>
</feature>
<name>A0A0P4RFB0_9ACTN</name>
<reference evidence="2 3" key="2">
    <citation type="journal article" date="2015" name="Stand. Genomic Sci.">
        <title>Draft genome sequence of marine-derived Streptomyces sp. TP-A0598, a producer of anti-MRSA antibiotic lydicamycins.</title>
        <authorList>
            <person name="Komaki H."/>
            <person name="Ichikawa N."/>
            <person name="Hosoyama A."/>
            <person name="Fujita N."/>
            <person name="Igarashi Y."/>
        </authorList>
    </citation>
    <scope>NUCLEOTIDE SEQUENCE [LARGE SCALE GENOMIC DNA]</scope>
    <source>
        <strain evidence="2 3">NBRC 110027</strain>
    </source>
</reference>
<keyword evidence="3" id="KW-1185">Reference proteome</keyword>
<dbReference type="RefSeq" id="WP_042161359.1">
    <property type="nucleotide sequence ID" value="NZ_BBNO01000010.1"/>
</dbReference>